<keyword evidence="1" id="KW-0732">Signal</keyword>
<accession>A0A564ZNI4</accession>
<feature type="signal peptide" evidence="1">
    <location>
        <begin position="1"/>
        <end position="29"/>
    </location>
</feature>
<organism evidence="2 3">
    <name type="scientific">Candidatus Methylomirabilis lanthanidiphila</name>
    <dbReference type="NCBI Taxonomy" id="2211376"/>
    <lineage>
        <taxon>Bacteria</taxon>
        <taxon>Candidatus Methylomirabilota</taxon>
        <taxon>Candidatus Methylomirabilia</taxon>
        <taxon>Candidatus Methylomirabilales</taxon>
        <taxon>Candidatus Methylomirabilaceae</taxon>
        <taxon>Candidatus Methylomirabilis</taxon>
    </lineage>
</organism>
<evidence type="ECO:0000313" key="2">
    <source>
        <dbReference type="EMBL" id="VUZ86656.1"/>
    </source>
</evidence>
<evidence type="ECO:0000256" key="1">
    <source>
        <dbReference type="SAM" id="SignalP"/>
    </source>
</evidence>
<gene>
    <name evidence="2" type="ORF">MELA_03061</name>
</gene>
<evidence type="ECO:0000313" key="3">
    <source>
        <dbReference type="Proteomes" id="UP000334340"/>
    </source>
</evidence>
<dbReference type="Proteomes" id="UP000334340">
    <property type="component" value="Unassembled WGS sequence"/>
</dbReference>
<feature type="non-terminal residue" evidence="2">
    <location>
        <position position="139"/>
    </location>
</feature>
<feature type="chain" id="PRO_5021808687" evidence="1">
    <location>
        <begin position="30"/>
        <end position="139"/>
    </location>
</feature>
<sequence length="139" mass="14613">MNRASWFYVKKTAAFTLGALGVLTGVAWADPSGSANVKQIMSVGSFVGQTIPPTAEQQQRTFLTSDNILVAATFYDPADACNGVDPASVKFFVFNLEGQLVLGKNRDAGSAPTNTVDNSRIGTSKYQALLASMASGELA</sequence>
<dbReference type="EMBL" id="CABIKM010000088">
    <property type="protein sequence ID" value="VUZ86656.1"/>
    <property type="molecule type" value="Genomic_DNA"/>
</dbReference>
<protein>
    <submittedName>
        <fullName evidence="2">Uncharacterized protein</fullName>
    </submittedName>
</protein>
<proteinExistence type="predicted"/>
<keyword evidence="3" id="KW-1185">Reference proteome</keyword>
<reference evidence="2 3" key="1">
    <citation type="submission" date="2019-07" db="EMBL/GenBank/DDBJ databases">
        <authorList>
            <person name="Cremers G."/>
        </authorList>
    </citation>
    <scope>NUCLEOTIDE SEQUENCE [LARGE SCALE GENOMIC DNA]</scope>
</reference>
<name>A0A564ZNI4_9BACT</name>
<dbReference type="AlphaFoldDB" id="A0A564ZNI4"/>